<dbReference type="PANTHER" id="PTHR37024">
    <property type="entry name" value="TYPE VI SECRETION SYSTEM DUF2094 AND IMPA-RELATED DOMAIN PROTEIN"/>
    <property type="match status" value="1"/>
</dbReference>
<organism evidence="4 7">
    <name type="scientific">Kosakonia radicincitans</name>
    <dbReference type="NCBI Taxonomy" id="283686"/>
    <lineage>
        <taxon>Bacteria</taxon>
        <taxon>Pseudomonadati</taxon>
        <taxon>Pseudomonadota</taxon>
        <taxon>Gammaproteobacteria</taxon>
        <taxon>Enterobacterales</taxon>
        <taxon>Enterobacteriaceae</taxon>
        <taxon>Kosakonia</taxon>
    </lineage>
</organism>
<dbReference type="Pfam" id="PF12486">
    <property type="entry name" value="VasL"/>
    <property type="match status" value="1"/>
</dbReference>
<dbReference type="RefSeq" id="WP_072440045.1">
    <property type="nucleotide sequence ID" value="NZ_FONC01000009.1"/>
</dbReference>
<name>A0AAX2EWR1_9ENTR</name>
<evidence type="ECO:0000256" key="1">
    <source>
        <dbReference type="SAM" id="Phobius"/>
    </source>
</evidence>
<evidence type="ECO:0000313" key="7">
    <source>
        <dbReference type="Proteomes" id="UP000199173"/>
    </source>
</evidence>
<feature type="domain" description="ImpA C-terminal" evidence="3">
    <location>
        <begin position="310"/>
        <end position="452"/>
    </location>
</feature>
<sequence>MNDIPYRKIKTGGDPRTLADYEALRDELGKLTHPARPDVNWQHVEKLCLSLFGQNGVELQTAAWYTLTRTQLAGLPGLNEGLAILEALISHQWGGLWPQPVHARMEILSNLSLRLQQVMRTLPLNYSDLSQLYTAEQQLTSLGTILERLELKHLSQFDTLRTLMHNNAVRLENSDGASGSGAFVQPAILLPPGIMDGAKITAETPSALPLPKKNTTRWVYVPQPEHIPNVDVLSVIPAPIKKWKFFAAGMCTMLAIGAATVWSWHVLRQPDPLQVQLAASLAPLPATLTPVQRDLLRQQAPLEQAFITQTQQQLTRLEKLPPDWNIAYSRQLIEQAQALWPEQAKSLALQRYQQLNASALSKEDLDGWHQGMTKLKQLSDRLNRLDEQKGRYMTVSELKSVVFSAMQSFNQTIPVEEQLRALSLTPAGQALSLADKTRLEMRLKQLITRYAEIKQTASEE</sequence>
<evidence type="ECO:0000259" key="3">
    <source>
        <dbReference type="Pfam" id="PF12486"/>
    </source>
</evidence>
<dbReference type="EMBL" id="FPAV01000009">
    <property type="protein sequence ID" value="SFU01945.1"/>
    <property type="molecule type" value="Genomic_DNA"/>
</dbReference>
<keyword evidence="1" id="KW-0812">Transmembrane</keyword>
<dbReference type="EMBL" id="FOYJ01000010">
    <property type="protein sequence ID" value="SFR23271.1"/>
    <property type="molecule type" value="Genomic_DNA"/>
</dbReference>
<dbReference type="InterPro" id="IPR021069">
    <property type="entry name" value="ImpA_C"/>
</dbReference>
<accession>A0AAX2EWR1</accession>
<comment type="caution">
    <text evidence="4">The sequence shown here is derived from an EMBL/GenBank/DDBJ whole genome shotgun (WGS) entry which is preliminary data.</text>
</comment>
<feature type="domain" description="ImpA N-terminal" evidence="2">
    <location>
        <begin position="11"/>
        <end position="111"/>
    </location>
</feature>
<dbReference type="InterPro" id="IPR010657">
    <property type="entry name" value="ImpA_N"/>
</dbReference>
<reference evidence="6 7" key="1">
    <citation type="submission" date="2016-10" db="EMBL/GenBank/DDBJ databases">
        <authorList>
            <person name="Varghese N."/>
            <person name="Submissions S."/>
        </authorList>
    </citation>
    <scope>NUCLEOTIDE SEQUENCE [LARGE SCALE GENOMIC DNA]</scope>
    <source>
        <strain evidence="5 6">NFIX06</strain>
        <strain evidence="4 7">NFIX08</strain>
    </source>
</reference>
<evidence type="ECO:0000313" key="4">
    <source>
        <dbReference type="EMBL" id="SFR23271.1"/>
    </source>
</evidence>
<feature type="transmembrane region" description="Helical" evidence="1">
    <location>
        <begin position="245"/>
        <end position="267"/>
    </location>
</feature>
<dbReference type="AlphaFoldDB" id="A0AAX2EWR1"/>
<keyword evidence="1" id="KW-0472">Membrane</keyword>
<gene>
    <name evidence="5" type="ORF">SAMN03159428_03478</name>
    <name evidence="4" type="ORF">SAMN03159514_04019</name>
</gene>
<evidence type="ECO:0000259" key="2">
    <source>
        <dbReference type="Pfam" id="PF06812"/>
    </source>
</evidence>
<dbReference type="Pfam" id="PF06812">
    <property type="entry name" value="ImpA_N"/>
    <property type="match status" value="1"/>
</dbReference>
<evidence type="ECO:0000313" key="6">
    <source>
        <dbReference type="Proteomes" id="UP000198760"/>
    </source>
</evidence>
<keyword evidence="1" id="KW-1133">Transmembrane helix</keyword>
<dbReference type="Proteomes" id="UP000199173">
    <property type="component" value="Unassembled WGS sequence"/>
</dbReference>
<protein>
    <submittedName>
        <fullName evidence="4">Type VI secretion system protein VasL</fullName>
    </submittedName>
</protein>
<dbReference type="Proteomes" id="UP000198760">
    <property type="component" value="Unassembled WGS sequence"/>
</dbReference>
<dbReference type="PANTHER" id="PTHR37024:SF5">
    <property type="entry name" value="IMPA N-TERMINAL DOMAIN-CONTAINING PROTEIN"/>
    <property type="match status" value="1"/>
</dbReference>
<proteinExistence type="predicted"/>
<evidence type="ECO:0000313" key="5">
    <source>
        <dbReference type="EMBL" id="SFU01945.1"/>
    </source>
</evidence>
<keyword evidence="6" id="KW-1185">Reference proteome</keyword>